<dbReference type="Proteomes" id="UP000735302">
    <property type="component" value="Unassembled WGS sequence"/>
</dbReference>
<feature type="region of interest" description="Disordered" evidence="1">
    <location>
        <begin position="35"/>
        <end position="67"/>
    </location>
</feature>
<sequence length="90" mass="9820">MLQCASEFEDGGVRKDREVPVAMKGTSAAVTVHYSGHGRMNSTPCQSTTCPPNGRRYPSQHGSPKQHCRRVLTGNHQKASGRKAVTVGRW</sequence>
<reference evidence="2 3" key="1">
    <citation type="journal article" date="2021" name="Elife">
        <title>Chloroplast acquisition without the gene transfer in kleptoplastic sea slugs, Plakobranchus ocellatus.</title>
        <authorList>
            <person name="Maeda T."/>
            <person name="Takahashi S."/>
            <person name="Yoshida T."/>
            <person name="Shimamura S."/>
            <person name="Takaki Y."/>
            <person name="Nagai Y."/>
            <person name="Toyoda A."/>
            <person name="Suzuki Y."/>
            <person name="Arimoto A."/>
            <person name="Ishii H."/>
            <person name="Satoh N."/>
            <person name="Nishiyama T."/>
            <person name="Hasebe M."/>
            <person name="Maruyama T."/>
            <person name="Minagawa J."/>
            <person name="Obokata J."/>
            <person name="Shigenobu S."/>
        </authorList>
    </citation>
    <scope>NUCLEOTIDE SEQUENCE [LARGE SCALE GENOMIC DNA]</scope>
</reference>
<dbReference type="EMBL" id="BLXT01001405">
    <property type="protein sequence ID" value="GFN85334.1"/>
    <property type="molecule type" value="Genomic_DNA"/>
</dbReference>
<name>A0AAV3YRF4_9GAST</name>
<organism evidence="2 3">
    <name type="scientific">Plakobranchus ocellatus</name>
    <dbReference type="NCBI Taxonomy" id="259542"/>
    <lineage>
        <taxon>Eukaryota</taxon>
        <taxon>Metazoa</taxon>
        <taxon>Spiralia</taxon>
        <taxon>Lophotrochozoa</taxon>
        <taxon>Mollusca</taxon>
        <taxon>Gastropoda</taxon>
        <taxon>Heterobranchia</taxon>
        <taxon>Euthyneura</taxon>
        <taxon>Panpulmonata</taxon>
        <taxon>Sacoglossa</taxon>
        <taxon>Placobranchoidea</taxon>
        <taxon>Plakobranchidae</taxon>
        <taxon>Plakobranchus</taxon>
    </lineage>
</organism>
<comment type="caution">
    <text evidence="2">The sequence shown here is derived from an EMBL/GenBank/DDBJ whole genome shotgun (WGS) entry which is preliminary data.</text>
</comment>
<dbReference type="AlphaFoldDB" id="A0AAV3YRF4"/>
<proteinExistence type="predicted"/>
<protein>
    <submittedName>
        <fullName evidence="2">Uncharacterized protein</fullName>
    </submittedName>
</protein>
<evidence type="ECO:0000313" key="3">
    <source>
        <dbReference type="Proteomes" id="UP000735302"/>
    </source>
</evidence>
<accession>A0AAV3YRF4</accession>
<evidence type="ECO:0000313" key="2">
    <source>
        <dbReference type="EMBL" id="GFN85334.1"/>
    </source>
</evidence>
<evidence type="ECO:0000256" key="1">
    <source>
        <dbReference type="SAM" id="MobiDB-lite"/>
    </source>
</evidence>
<feature type="compositionally biased region" description="Polar residues" evidence="1">
    <location>
        <begin position="40"/>
        <end position="51"/>
    </location>
</feature>
<gene>
    <name evidence="2" type="ORF">PoB_001184000</name>
</gene>
<keyword evidence="3" id="KW-1185">Reference proteome</keyword>